<proteinExistence type="predicted"/>
<organism evidence="2 3">
    <name type="scientific">Meridianimarinicoccus roseus</name>
    <dbReference type="NCBI Taxonomy" id="2072018"/>
    <lineage>
        <taxon>Bacteria</taxon>
        <taxon>Pseudomonadati</taxon>
        <taxon>Pseudomonadota</taxon>
        <taxon>Alphaproteobacteria</taxon>
        <taxon>Rhodobacterales</taxon>
        <taxon>Paracoccaceae</taxon>
        <taxon>Meridianimarinicoccus</taxon>
    </lineage>
</organism>
<evidence type="ECO:0000256" key="1">
    <source>
        <dbReference type="SAM" id="MobiDB-lite"/>
    </source>
</evidence>
<dbReference type="OrthoDB" id="7873078at2"/>
<dbReference type="EMBL" id="QGKU01000030">
    <property type="protein sequence ID" value="PWR03170.1"/>
    <property type="molecule type" value="Genomic_DNA"/>
</dbReference>
<feature type="region of interest" description="Disordered" evidence="1">
    <location>
        <begin position="53"/>
        <end position="77"/>
    </location>
</feature>
<accession>A0A2V2LCB4</accession>
<dbReference type="AlphaFoldDB" id="A0A2V2LCB4"/>
<evidence type="ECO:0000313" key="3">
    <source>
        <dbReference type="Proteomes" id="UP000245680"/>
    </source>
</evidence>
<name>A0A2V2LCB4_9RHOB</name>
<keyword evidence="3" id="KW-1185">Reference proteome</keyword>
<sequence length="77" mass="8099">MRKIIVFIALSACAPEGFPDDPVFSDPAGLEMPRIAPLDQIVDAAGQPNATEGAEAELQARGGALRSRADALRAQPR</sequence>
<comment type="caution">
    <text evidence="2">The sequence shown here is derived from an EMBL/GenBank/DDBJ whole genome shotgun (WGS) entry which is preliminary data.</text>
</comment>
<reference evidence="2 3" key="1">
    <citation type="submission" date="2018-05" db="EMBL/GenBank/DDBJ databases">
        <title>Rhodobacteraceae gen. nov., sp. nov. isolated from sea water.</title>
        <authorList>
            <person name="Ren Y."/>
        </authorList>
    </citation>
    <scope>NUCLEOTIDE SEQUENCE [LARGE SCALE GENOMIC DNA]</scope>
    <source>
        <strain evidence="2 3">TG-679</strain>
    </source>
</reference>
<dbReference type="Proteomes" id="UP000245680">
    <property type="component" value="Unassembled WGS sequence"/>
</dbReference>
<dbReference type="RefSeq" id="WP_109811204.1">
    <property type="nucleotide sequence ID" value="NZ_QGKU01000030.1"/>
</dbReference>
<protein>
    <submittedName>
        <fullName evidence="2">Uncharacterized protein</fullName>
    </submittedName>
</protein>
<gene>
    <name evidence="2" type="ORF">DKT77_08120</name>
</gene>
<evidence type="ECO:0000313" key="2">
    <source>
        <dbReference type="EMBL" id="PWR03170.1"/>
    </source>
</evidence>